<comment type="caution">
    <text evidence="2">Lacks conserved residue(s) required for the propagation of feature annotation.</text>
</comment>
<keyword evidence="3" id="KW-0732">Signal</keyword>
<dbReference type="InterPro" id="IPR002172">
    <property type="entry name" value="LDrepeatLR_classA_rpt"/>
</dbReference>
<evidence type="ECO:0000313" key="5">
    <source>
        <dbReference type="RefSeq" id="XP_012888011.1"/>
    </source>
</evidence>
<dbReference type="OrthoDB" id="6514358at2759"/>
<reference evidence="5" key="1">
    <citation type="submission" date="2025-08" db="UniProtKB">
        <authorList>
            <consortium name="RefSeq"/>
        </authorList>
    </citation>
    <scope>IDENTIFICATION</scope>
    <source>
        <tissue evidence="5">Kidney</tissue>
    </source>
</reference>
<dbReference type="Gene3D" id="2.60.120.290">
    <property type="entry name" value="Spermadhesin, CUB domain"/>
    <property type="match status" value="1"/>
</dbReference>
<gene>
    <name evidence="5" type="primary">Ldlrad2</name>
</gene>
<dbReference type="AlphaFoldDB" id="A0A1S3GGS8"/>
<proteinExistence type="predicted"/>
<dbReference type="PANTHER" id="PTHR24652">
    <property type="entry name" value="LOW-DENSITY LIPOPROTEIN RECEPTOR CLASS A DOMAIN-CONTAINING PROTEIN 2"/>
    <property type="match status" value="1"/>
</dbReference>
<feature type="chain" id="PRO_5010383587" evidence="3">
    <location>
        <begin position="18"/>
        <end position="337"/>
    </location>
</feature>
<feature type="signal peptide" evidence="3">
    <location>
        <begin position="1"/>
        <end position="17"/>
    </location>
</feature>
<dbReference type="SUPFAM" id="SSF49854">
    <property type="entry name" value="Spermadhesin, CUB domain"/>
    <property type="match status" value="1"/>
</dbReference>
<dbReference type="GeneID" id="105997965"/>
<dbReference type="Gene3D" id="4.10.400.10">
    <property type="entry name" value="Low-density Lipoprotein Receptor"/>
    <property type="match status" value="1"/>
</dbReference>
<dbReference type="KEGG" id="dord:105997965"/>
<dbReference type="SUPFAM" id="SSF57424">
    <property type="entry name" value="LDL receptor-like module"/>
    <property type="match status" value="1"/>
</dbReference>
<dbReference type="RefSeq" id="XP_012888011.1">
    <property type="nucleotide sequence ID" value="XM_013032557.1"/>
</dbReference>
<dbReference type="PROSITE" id="PS50068">
    <property type="entry name" value="LDLRA_2"/>
    <property type="match status" value="1"/>
</dbReference>
<dbReference type="InterPro" id="IPR035914">
    <property type="entry name" value="Sperma_CUB_dom_sf"/>
</dbReference>
<evidence type="ECO:0000256" key="3">
    <source>
        <dbReference type="SAM" id="SignalP"/>
    </source>
</evidence>
<dbReference type="InterPro" id="IPR036055">
    <property type="entry name" value="LDL_receptor-like_sf"/>
</dbReference>
<keyword evidence="1" id="KW-1015">Disulfide bond</keyword>
<name>A0A1S3GGS8_DIPOR</name>
<dbReference type="InParanoid" id="A0A1S3GGS8"/>
<dbReference type="SMART" id="SM00192">
    <property type="entry name" value="LDLa"/>
    <property type="match status" value="1"/>
</dbReference>
<dbReference type="Proteomes" id="UP000081671">
    <property type="component" value="Unplaced"/>
</dbReference>
<keyword evidence="5" id="KW-0675">Receptor</keyword>
<organism evidence="4 5">
    <name type="scientific">Dipodomys ordii</name>
    <name type="common">Ord's kangaroo rat</name>
    <dbReference type="NCBI Taxonomy" id="10020"/>
    <lineage>
        <taxon>Eukaryota</taxon>
        <taxon>Metazoa</taxon>
        <taxon>Chordata</taxon>
        <taxon>Craniata</taxon>
        <taxon>Vertebrata</taxon>
        <taxon>Euteleostomi</taxon>
        <taxon>Mammalia</taxon>
        <taxon>Eutheria</taxon>
        <taxon>Euarchontoglires</taxon>
        <taxon>Glires</taxon>
        <taxon>Rodentia</taxon>
        <taxon>Castorimorpha</taxon>
        <taxon>Heteromyidae</taxon>
        <taxon>Dipodomyinae</taxon>
        <taxon>Dipodomys</taxon>
    </lineage>
</organism>
<keyword evidence="4" id="KW-1185">Reference proteome</keyword>
<evidence type="ECO:0000313" key="4">
    <source>
        <dbReference type="Proteomes" id="UP000081671"/>
    </source>
</evidence>
<keyword evidence="5" id="KW-0449">Lipoprotein</keyword>
<evidence type="ECO:0000256" key="1">
    <source>
        <dbReference type="ARBA" id="ARBA00023157"/>
    </source>
</evidence>
<sequence length="337" mass="35989">MASYLLLLGVATLTVSALDTAHLEERCGHTWHGDGLLLRSHATSRRFYFVAQDTDCWLWVQAAAPGDRIRFQFHFFLVYSLTTPGAQEPPAPADPCAPGSYLQFYEGSPEVPQPLGPPLCGLTIPAPVTSSGPFLGLRLVTRGSQPRVDFVGAATSFHLGSCGPYFRCGNGRCIPLSLLCDVWDVDNCGDGSDQDAWPPANCRGTSVTSNQTGSMANATSRPRQSLSLAVRTAVPTHTAAERRSTADQDAARQDVALQGPWLSSVALASLLLLASTGLLTGLLWCCCSLGGPAWPPEVLSLRLRCGTACHTCYRCPGRVTPGMQLSQPAFQHPGDHP</sequence>
<dbReference type="InterPro" id="IPR042333">
    <property type="entry name" value="LRAD2/Mig-13-like"/>
</dbReference>
<accession>A0A1S3GGS8</accession>
<dbReference type="PANTHER" id="PTHR24652:SF67">
    <property type="entry name" value="LOW-DENSITY LIPOPROTEIN RECEPTOR CLASS A DOMAIN-CONTAINING PROTEIN 2"/>
    <property type="match status" value="1"/>
</dbReference>
<dbReference type="CDD" id="cd00112">
    <property type="entry name" value="LDLa"/>
    <property type="match status" value="1"/>
</dbReference>
<evidence type="ECO:0000256" key="2">
    <source>
        <dbReference type="PROSITE-ProRule" id="PRU00124"/>
    </source>
</evidence>
<dbReference type="CTD" id="401944"/>
<protein>
    <submittedName>
        <fullName evidence="5">Low-density lipoprotein receptor class A domain-containing protein 2</fullName>
    </submittedName>
</protein>